<evidence type="ECO:0000313" key="3">
    <source>
        <dbReference type="Proteomes" id="UP000799537"/>
    </source>
</evidence>
<sequence>MDFLPGTPNASNKFLSLPPELHAHIFEYLGFPPVSMDIPPEYEAWAALERTCRLAQGITEPYLYHKIYTNVRTHGRSRDTPWKTDPEKQKSCSEAFGTAQLVDLLERRPNLQKLVHYLVIDEYDPLQFRRLLRLRLESLESIICQHEGDVTPVLSSSLDDPDALVESQGKLTNFVLSIQRDTSATSLLQTLALSDAPLMRHPATTRIRLSYLDITCFENLEPDYFTHTQLSELNLEQCKYSLPVLGRFIQPSANLTKLYLHFDSPAPFTAEEELALIPMIQSVASKTLKILKFVWRDTHPKSKDWPGWDFTKFEALRYLHVSPYLLFPNKENKEIPPMHDLLARTLPPRLKLLGLEGIIPIDHPGRRLGLGLSLSQEDTDLLEGLVNFKAEGNVPSFRHLLVFYAEGLAGIPQELVSKAAKQDVSLGFLQSEDHEHLDSLDMEWLDGENVHGGEESEEDEDEDEWEDDNEDEWEDDEDDDNGEEDEEQDRDASDEDMEVQHE</sequence>
<protein>
    <submittedName>
        <fullName evidence="2">Uncharacterized protein</fullName>
    </submittedName>
</protein>
<feature type="region of interest" description="Disordered" evidence="1">
    <location>
        <begin position="449"/>
        <end position="502"/>
    </location>
</feature>
<keyword evidence="3" id="KW-1185">Reference proteome</keyword>
<dbReference type="OrthoDB" id="5016237at2759"/>
<dbReference type="Proteomes" id="UP000799537">
    <property type="component" value="Unassembled WGS sequence"/>
</dbReference>
<reference evidence="2" key="1">
    <citation type="journal article" date="2020" name="Stud. Mycol.">
        <title>101 Dothideomycetes genomes: a test case for predicting lifestyles and emergence of pathogens.</title>
        <authorList>
            <person name="Haridas S."/>
            <person name="Albert R."/>
            <person name="Binder M."/>
            <person name="Bloem J."/>
            <person name="Labutti K."/>
            <person name="Salamov A."/>
            <person name="Andreopoulos B."/>
            <person name="Baker S."/>
            <person name="Barry K."/>
            <person name="Bills G."/>
            <person name="Bluhm B."/>
            <person name="Cannon C."/>
            <person name="Castanera R."/>
            <person name="Culley D."/>
            <person name="Daum C."/>
            <person name="Ezra D."/>
            <person name="Gonzalez J."/>
            <person name="Henrissat B."/>
            <person name="Kuo A."/>
            <person name="Liang C."/>
            <person name="Lipzen A."/>
            <person name="Lutzoni F."/>
            <person name="Magnuson J."/>
            <person name="Mondo S."/>
            <person name="Nolan M."/>
            <person name="Ohm R."/>
            <person name="Pangilinan J."/>
            <person name="Park H.-J."/>
            <person name="Ramirez L."/>
            <person name="Alfaro M."/>
            <person name="Sun H."/>
            <person name="Tritt A."/>
            <person name="Yoshinaga Y."/>
            <person name="Zwiers L.-H."/>
            <person name="Turgeon B."/>
            <person name="Goodwin S."/>
            <person name="Spatafora J."/>
            <person name="Crous P."/>
            <person name="Grigoriev I."/>
        </authorList>
    </citation>
    <scope>NUCLEOTIDE SEQUENCE</scope>
    <source>
        <strain evidence="2">ATCC 36951</strain>
    </source>
</reference>
<feature type="compositionally biased region" description="Acidic residues" evidence="1">
    <location>
        <begin position="455"/>
        <end position="502"/>
    </location>
</feature>
<organism evidence="2 3">
    <name type="scientific">Zasmidium cellare ATCC 36951</name>
    <dbReference type="NCBI Taxonomy" id="1080233"/>
    <lineage>
        <taxon>Eukaryota</taxon>
        <taxon>Fungi</taxon>
        <taxon>Dikarya</taxon>
        <taxon>Ascomycota</taxon>
        <taxon>Pezizomycotina</taxon>
        <taxon>Dothideomycetes</taxon>
        <taxon>Dothideomycetidae</taxon>
        <taxon>Mycosphaerellales</taxon>
        <taxon>Mycosphaerellaceae</taxon>
        <taxon>Zasmidium</taxon>
    </lineage>
</organism>
<proteinExistence type="predicted"/>
<gene>
    <name evidence="2" type="ORF">M409DRAFT_55147</name>
</gene>
<accession>A0A6A6CK26</accession>
<name>A0A6A6CK26_ZASCE</name>
<dbReference type="GeneID" id="54566195"/>
<dbReference type="RefSeq" id="XP_033667191.1">
    <property type="nucleotide sequence ID" value="XM_033812923.1"/>
</dbReference>
<evidence type="ECO:0000313" key="2">
    <source>
        <dbReference type="EMBL" id="KAF2166302.1"/>
    </source>
</evidence>
<dbReference type="EMBL" id="ML993597">
    <property type="protein sequence ID" value="KAF2166302.1"/>
    <property type="molecule type" value="Genomic_DNA"/>
</dbReference>
<dbReference type="AlphaFoldDB" id="A0A6A6CK26"/>
<evidence type="ECO:0000256" key="1">
    <source>
        <dbReference type="SAM" id="MobiDB-lite"/>
    </source>
</evidence>